<dbReference type="InterPro" id="IPR005085">
    <property type="entry name" value="CBM25"/>
</dbReference>
<dbReference type="InterPro" id="IPR013783">
    <property type="entry name" value="Ig-like_fold"/>
</dbReference>
<feature type="domain" description="Carbohydrate binding module family 25" evidence="2">
    <location>
        <begin position="573"/>
        <end position="663"/>
    </location>
</feature>
<dbReference type="Proteomes" id="UP000232323">
    <property type="component" value="Unassembled WGS sequence"/>
</dbReference>
<dbReference type="AlphaFoldDB" id="A0A250WRL0"/>
<feature type="compositionally biased region" description="Polar residues" evidence="1">
    <location>
        <begin position="89"/>
        <end position="100"/>
    </location>
</feature>
<evidence type="ECO:0000256" key="1">
    <source>
        <dbReference type="SAM" id="MobiDB-lite"/>
    </source>
</evidence>
<dbReference type="SMART" id="SM01066">
    <property type="entry name" value="CBM_25"/>
    <property type="match status" value="2"/>
</dbReference>
<sequence>MLTGRDTLLGSSRRSRQVKSSKFPIQQSQAQYSCRHKVVQATERAATVNALFVSSVQDADPESSTLSHLKQTQDHDSASLLHKIPIDNLTGSNSGSQLTDPSEEPTSTTSPQQIEPMTHLKQELHAKGTLNLIYWGPQERMLRVWTPPGFSATDLPCPLGWPVLYLNDGQNLFDDKLSFSGCSWRAAEAASELITNGILPPFIIVGMDHSGKTRSLDYTPYKPGTGPGGFRKDAADWPGGGVDAYLDKVEQEVMPFVREKYGAASDPQLIAFGGSSFGGICTLMACIRRPGLFSAALIESPSLWLAEEKILSGDVADFEGVWPQRIFIGMGGREYSGIRKKEPGQEVFDSRLTGYVATLETALLAQGVKQEGLMTILEPEATHTESAWMNRLPHALSFLLSPWWNVLATHGKQHHLYCTVPRRLKAGQAASILVNKSRSSSLSAAQCLKLIAGYNGWSEKVEVTMTNLPHSATGGQEGWCAAHLTVPADAHELCFALSDDKGEIWDSNGGSNFYIRISQQPPGVSKRPMPPLDPRSRSTSSSAPASSHQTLEEVAKRHTGQLYFSYPERMAAGQPAMMYMNRRNSEPFRECHNIKIHYGFNNWELGTQVANVTPTSLWRSEWADWWGVHINVPEKVEDMHFCFTDDQGNWDSNFGNNYAVSISTSKSDSEATPSVRMRSVATEEALDHAGGKLHVLNLAKRDSGDKISDRNAKWTEEKVVRVWTPPGYTREGGPKGGWPVLYMNDAQNKFECWLAHQGVSWRVGYTAAGLIAAGDVPPFVIVGIDNPGPMRSLNYLPYAPGSGVGGFRGDAARWPGGGVEQYMQRVIQEIMPMVTDKYNLATDPARVAFGGGSFGGVNALYASLHYSHVFGTVLAESPSLWIADGRFLEDMWSHNGMLPERIFMGCGTREYSATRDHERDDVDALLLHYYQEAARALEAKGMNSGNGRLRFLIEEGAGHHELAWQWRLTGALKFLLGPWKEELY</sequence>
<dbReference type="Pfam" id="PF00756">
    <property type="entry name" value="Esterase"/>
    <property type="match status" value="2"/>
</dbReference>
<gene>
    <name evidence="3" type="ORF">CEUSTIGMA_g927.t1</name>
</gene>
<evidence type="ECO:0000313" key="4">
    <source>
        <dbReference type="Proteomes" id="UP000232323"/>
    </source>
</evidence>
<evidence type="ECO:0000259" key="2">
    <source>
        <dbReference type="SMART" id="SM01066"/>
    </source>
</evidence>
<feature type="region of interest" description="Disordered" evidence="1">
    <location>
        <begin position="86"/>
        <end position="114"/>
    </location>
</feature>
<evidence type="ECO:0000313" key="3">
    <source>
        <dbReference type="EMBL" id="GAX73475.1"/>
    </source>
</evidence>
<feature type="region of interest" description="Disordered" evidence="1">
    <location>
        <begin position="516"/>
        <end position="552"/>
    </location>
</feature>
<dbReference type="EMBL" id="BEGY01000003">
    <property type="protein sequence ID" value="GAX73475.1"/>
    <property type="molecule type" value="Genomic_DNA"/>
</dbReference>
<accession>A0A250WRL0</accession>
<dbReference type="PANTHER" id="PTHR48098">
    <property type="entry name" value="ENTEROCHELIN ESTERASE-RELATED"/>
    <property type="match status" value="1"/>
</dbReference>
<dbReference type="GO" id="GO:2001070">
    <property type="term" value="F:starch binding"/>
    <property type="evidence" value="ECO:0007669"/>
    <property type="project" value="InterPro"/>
</dbReference>
<keyword evidence="4" id="KW-1185">Reference proteome</keyword>
<feature type="region of interest" description="Disordered" evidence="1">
    <location>
        <begin position="1"/>
        <end position="27"/>
    </location>
</feature>
<dbReference type="InterPro" id="IPR050583">
    <property type="entry name" value="Mycobacterial_A85_antigen"/>
</dbReference>
<reference evidence="3 4" key="1">
    <citation type="submission" date="2017-08" db="EMBL/GenBank/DDBJ databases">
        <title>Acidophilic green algal genome provides insights into adaptation to an acidic environment.</title>
        <authorList>
            <person name="Hirooka S."/>
            <person name="Hirose Y."/>
            <person name="Kanesaki Y."/>
            <person name="Higuchi S."/>
            <person name="Fujiwara T."/>
            <person name="Onuma R."/>
            <person name="Era A."/>
            <person name="Ohbayashi R."/>
            <person name="Uzuka A."/>
            <person name="Nozaki H."/>
            <person name="Yoshikawa H."/>
            <person name="Miyagishima S.Y."/>
        </authorList>
    </citation>
    <scope>NUCLEOTIDE SEQUENCE [LARGE SCALE GENOMIC DNA]</scope>
    <source>
        <strain evidence="3 4">NIES-2499</strain>
    </source>
</reference>
<proteinExistence type="predicted"/>
<feature type="compositionally biased region" description="Low complexity" evidence="1">
    <location>
        <begin position="537"/>
        <end position="547"/>
    </location>
</feature>
<dbReference type="InterPro" id="IPR029058">
    <property type="entry name" value="AB_hydrolase_fold"/>
</dbReference>
<dbReference type="Gene3D" id="3.40.50.1820">
    <property type="entry name" value="alpha/beta hydrolase"/>
    <property type="match status" value="2"/>
</dbReference>
<dbReference type="OrthoDB" id="446683at2759"/>
<dbReference type="SUPFAM" id="SSF53474">
    <property type="entry name" value="alpha/beta-Hydrolases"/>
    <property type="match status" value="2"/>
</dbReference>
<dbReference type="PANTHER" id="PTHR48098:SF6">
    <property type="entry name" value="FERRI-BACILLIBACTIN ESTERASE BESA"/>
    <property type="match status" value="1"/>
</dbReference>
<protein>
    <recommendedName>
        <fullName evidence="2">Carbohydrate binding module family 25 domain-containing protein</fullName>
    </recommendedName>
</protein>
<dbReference type="Gene3D" id="2.60.40.10">
    <property type="entry name" value="Immunoglobulins"/>
    <property type="match status" value="2"/>
</dbReference>
<feature type="domain" description="Carbohydrate binding module family 25" evidence="2">
    <location>
        <begin position="427"/>
        <end position="518"/>
    </location>
</feature>
<dbReference type="InterPro" id="IPR000801">
    <property type="entry name" value="Esterase-like"/>
</dbReference>
<organism evidence="3 4">
    <name type="scientific">Chlamydomonas eustigma</name>
    <dbReference type="NCBI Taxonomy" id="1157962"/>
    <lineage>
        <taxon>Eukaryota</taxon>
        <taxon>Viridiplantae</taxon>
        <taxon>Chlorophyta</taxon>
        <taxon>core chlorophytes</taxon>
        <taxon>Chlorophyceae</taxon>
        <taxon>CS clade</taxon>
        <taxon>Chlamydomonadales</taxon>
        <taxon>Chlamydomonadaceae</taxon>
        <taxon>Chlamydomonas</taxon>
    </lineage>
</organism>
<name>A0A250WRL0_9CHLO</name>
<comment type="caution">
    <text evidence="3">The sequence shown here is derived from an EMBL/GenBank/DDBJ whole genome shotgun (WGS) entry which is preliminary data.</text>
</comment>